<feature type="chain" id="PRO_5030943430" evidence="1">
    <location>
        <begin position="30"/>
        <end position="89"/>
    </location>
</feature>
<evidence type="ECO:0000313" key="2">
    <source>
        <dbReference type="EMBL" id="MBB2202509.1"/>
    </source>
</evidence>
<keyword evidence="1" id="KW-0732">Signal</keyword>
<dbReference type="Proteomes" id="UP000578030">
    <property type="component" value="Unassembled WGS sequence"/>
</dbReference>
<keyword evidence="3" id="KW-1185">Reference proteome</keyword>
<sequence length="89" mass="9502">MSVRRILLPVSCCVAALASLGPWSWPATAAPTREEQSAACRGDAIKLCAFAIPNESKVQACMEKKIDKLSPRCRAMFGKGRHGKGRTGG</sequence>
<dbReference type="EMBL" id="JABEQM010000010">
    <property type="protein sequence ID" value="MBB2202509.1"/>
    <property type="molecule type" value="Genomic_DNA"/>
</dbReference>
<proteinExistence type="predicted"/>
<organism evidence="2 3">
    <name type="scientific">Gluconacetobacter tumulisoli</name>
    <dbReference type="NCBI Taxonomy" id="1286189"/>
    <lineage>
        <taxon>Bacteria</taxon>
        <taxon>Pseudomonadati</taxon>
        <taxon>Pseudomonadota</taxon>
        <taxon>Alphaproteobacteria</taxon>
        <taxon>Acetobacterales</taxon>
        <taxon>Acetobacteraceae</taxon>
        <taxon>Gluconacetobacter</taxon>
    </lineage>
</organism>
<evidence type="ECO:0000313" key="3">
    <source>
        <dbReference type="Proteomes" id="UP000578030"/>
    </source>
</evidence>
<accession>A0A7W4PNC7</accession>
<gene>
    <name evidence="2" type="ORF">HLH28_13155</name>
</gene>
<feature type="signal peptide" evidence="1">
    <location>
        <begin position="1"/>
        <end position="29"/>
    </location>
</feature>
<name>A0A7W4PNC7_9PROT</name>
<reference evidence="2 3" key="1">
    <citation type="submission" date="2020-04" db="EMBL/GenBank/DDBJ databases">
        <title>Description of novel Gluconacetobacter.</title>
        <authorList>
            <person name="Sombolestani A."/>
        </authorList>
    </citation>
    <scope>NUCLEOTIDE SEQUENCE [LARGE SCALE GENOMIC DNA]</scope>
    <source>
        <strain evidence="2 3">LMG 27802</strain>
    </source>
</reference>
<evidence type="ECO:0000256" key="1">
    <source>
        <dbReference type="SAM" id="SignalP"/>
    </source>
</evidence>
<protein>
    <submittedName>
        <fullName evidence="2">Uncharacterized protein</fullName>
    </submittedName>
</protein>
<dbReference type="AlphaFoldDB" id="A0A7W4PNC7"/>
<comment type="caution">
    <text evidence="2">The sequence shown here is derived from an EMBL/GenBank/DDBJ whole genome shotgun (WGS) entry which is preliminary data.</text>
</comment>